<proteinExistence type="predicted"/>
<dbReference type="AlphaFoldDB" id="A0A291T9J6"/>
<protein>
    <submittedName>
        <fullName evidence="2">Uncharacterized protein</fullName>
    </submittedName>
</protein>
<reference evidence="2 3" key="1">
    <citation type="submission" date="2017-10" db="EMBL/GenBank/DDBJ databases">
        <title>Complete Genome Sequence of Faecalibacterium prausnitzii isolated from the gut of healthy adult Indian.</title>
        <authorList>
            <person name="Bag S."/>
            <person name="Ghosh T.S."/>
            <person name="Das B."/>
        </authorList>
    </citation>
    <scope>NUCLEOTIDE SEQUENCE [LARGE SCALE GENOMIC DNA]</scope>
    <source>
        <strain evidence="2 3">Indica</strain>
    </source>
</reference>
<sequence>MEKKLMLPANYNVMNEEEMTYTSGGDGFTAPFAVGWTIGAVISVANLIWGLDQTRTWIKNNKKNGENITDLAAKGINAAADYMGKSIGNAIVGVYTALNLTSWWPVTAIAWVTA</sequence>
<feature type="transmembrane region" description="Helical" evidence="1">
    <location>
        <begin position="28"/>
        <end position="49"/>
    </location>
</feature>
<name>A0A291T9J6_9FIRM</name>
<evidence type="ECO:0000313" key="3">
    <source>
        <dbReference type="Proteomes" id="UP000223709"/>
    </source>
</evidence>
<dbReference type="Proteomes" id="UP000223709">
    <property type="component" value="Chromosome"/>
</dbReference>
<keyword evidence="1" id="KW-1133">Transmembrane helix</keyword>
<evidence type="ECO:0000313" key="2">
    <source>
        <dbReference type="EMBL" id="ATL89853.1"/>
    </source>
</evidence>
<evidence type="ECO:0000256" key="1">
    <source>
        <dbReference type="SAM" id="Phobius"/>
    </source>
</evidence>
<keyword evidence="1" id="KW-0472">Membrane</keyword>
<accession>A0A291T9J6</accession>
<gene>
    <name evidence="2" type="ORF">CRH10_05875</name>
</gene>
<organism evidence="2 3">
    <name type="scientific">Faecalibacterium prausnitzii</name>
    <dbReference type="NCBI Taxonomy" id="853"/>
    <lineage>
        <taxon>Bacteria</taxon>
        <taxon>Bacillati</taxon>
        <taxon>Bacillota</taxon>
        <taxon>Clostridia</taxon>
        <taxon>Eubacteriales</taxon>
        <taxon>Oscillospiraceae</taxon>
        <taxon>Faecalibacterium</taxon>
    </lineage>
</organism>
<keyword evidence="1" id="KW-0812">Transmembrane</keyword>
<dbReference type="RefSeq" id="WP_098923422.1">
    <property type="nucleotide sequence ID" value="NZ_CP023819.1"/>
</dbReference>
<dbReference type="EMBL" id="CP023819">
    <property type="protein sequence ID" value="ATL89853.1"/>
    <property type="molecule type" value="Genomic_DNA"/>
</dbReference>